<evidence type="ECO:0000259" key="1">
    <source>
        <dbReference type="Pfam" id="PF00078"/>
    </source>
</evidence>
<evidence type="ECO:0000313" key="3">
    <source>
        <dbReference type="Proteomes" id="UP000502823"/>
    </source>
</evidence>
<reference evidence="3" key="1">
    <citation type="submission" date="2020-01" db="EMBL/GenBank/DDBJ databases">
        <title>Draft genome sequence of the Termite Coptotermes fromosanus.</title>
        <authorList>
            <person name="Itakura S."/>
            <person name="Yosikawa Y."/>
            <person name="Umezawa K."/>
        </authorList>
    </citation>
    <scope>NUCLEOTIDE SEQUENCE [LARGE SCALE GENOMIC DNA]</scope>
</reference>
<gene>
    <name evidence="2" type="ORF">Cfor_09380</name>
</gene>
<dbReference type="AlphaFoldDB" id="A0A6L2Q1E4"/>
<evidence type="ECO:0000313" key="2">
    <source>
        <dbReference type="EMBL" id="GFG36638.1"/>
    </source>
</evidence>
<comment type="caution">
    <text evidence="2">The sequence shown here is derived from an EMBL/GenBank/DDBJ whole genome shotgun (WGS) entry which is preliminary data.</text>
</comment>
<dbReference type="EMBL" id="BLKM01000655">
    <property type="protein sequence ID" value="GFG36638.1"/>
    <property type="molecule type" value="Genomic_DNA"/>
</dbReference>
<organism evidence="2 3">
    <name type="scientific">Coptotermes formosanus</name>
    <name type="common">Formosan subterranean termite</name>
    <dbReference type="NCBI Taxonomy" id="36987"/>
    <lineage>
        <taxon>Eukaryota</taxon>
        <taxon>Metazoa</taxon>
        <taxon>Ecdysozoa</taxon>
        <taxon>Arthropoda</taxon>
        <taxon>Hexapoda</taxon>
        <taxon>Insecta</taxon>
        <taxon>Pterygota</taxon>
        <taxon>Neoptera</taxon>
        <taxon>Polyneoptera</taxon>
        <taxon>Dictyoptera</taxon>
        <taxon>Blattodea</taxon>
        <taxon>Blattoidea</taxon>
        <taxon>Termitoidae</taxon>
        <taxon>Rhinotermitidae</taxon>
        <taxon>Coptotermes</taxon>
    </lineage>
</organism>
<accession>A0A6L2Q1E4</accession>
<dbReference type="Pfam" id="PF00078">
    <property type="entry name" value="RVT_1"/>
    <property type="match status" value="1"/>
</dbReference>
<keyword evidence="3" id="KW-1185">Reference proteome</keyword>
<feature type="domain" description="Reverse transcriptase" evidence="1">
    <location>
        <begin position="210"/>
        <end position="258"/>
    </location>
</feature>
<sequence length="436" mass="50556">MRFQQIGKEFEKTENERAADVVIHLEEEWKRIKEVIVEAAEQTIGYQPKPDRRGWFDDERRLAVDEKNIAYKKWIDRPTRNKRQKYERLRKVAHKTCKNKERAHTDNCIRNIEENIKDKHIRNPYKEVGSLKGGFKPHTDLCRGINNEILANAEDIKTRWRAYFQDLLNTAVAEHDSFLDNSHINQIATEEELEEEPPSTSDIEIAIQSMMQLIGYADDINIMGRTKRAISEVYSELKERTKEVGLNISVEKTKAMVQSRRPRGRELLTVIDYDIEVTTVKLYTRKYTLTKKETYIMRHISEEPAGTAHTWNTLHCHYWPTLIDQTCNPPCSTTETDSFIHSTSFLPLPLEGEETHQGILLYILVRSAISGRISSLTAAVLNRGYVDETEVKVCEQFLPSVPGLYLHCSTHSLNSTIKNATDIQRIRNSIRVMENI</sequence>
<protein>
    <recommendedName>
        <fullName evidence="1">Reverse transcriptase domain-containing protein</fullName>
    </recommendedName>
</protein>
<dbReference type="Proteomes" id="UP000502823">
    <property type="component" value="Unassembled WGS sequence"/>
</dbReference>
<dbReference type="InParanoid" id="A0A6L2Q1E4"/>
<dbReference type="InterPro" id="IPR000477">
    <property type="entry name" value="RT_dom"/>
</dbReference>
<name>A0A6L2Q1E4_COPFO</name>
<dbReference type="OrthoDB" id="8197512at2759"/>
<proteinExistence type="predicted"/>